<keyword evidence="2" id="KW-1185">Reference proteome</keyword>
<dbReference type="AlphaFoldDB" id="B4W0U3"/>
<dbReference type="EMBL" id="DS989866">
    <property type="protein sequence ID" value="EDX72203.1"/>
    <property type="molecule type" value="Genomic_DNA"/>
</dbReference>
<protein>
    <submittedName>
        <fullName evidence="1">Uncharacterized protein</fullName>
    </submittedName>
</protein>
<evidence type="ECO:0000313" key="2">
    <source>
        <dbReference type="Proteomes" id="UP000003835"/>
    </source>
</evidence>
<organism evidence="1 2">
    <name type="scientific">Coleofasciculus chthonoplastes PCC 7420</name>
    <dbReference type="NCBI Taxonomy" id="118168"/>
    <lineage>
        <taxon>Bacteria</taxon>
        <taxon>Bacillati</taxon>
        <taxon>Cyanobacteriota</taxon>
        <taxon>Cyanophyceae</taxon>
        <taxon>Coleofasciculales</taxon>
        <taxon>Coleofasciculaceae</taxon>
        <taxon>Coleofasciculus</taxon>
    </lineage>
</organism>
<dbReference type="HOGENOM" id="CLU_3134446_0_0_3"/>
<sequence length="49" mass="5080">MPNLSSSKFLVVCAAGIEPGSSQYWSGWAIPGSTPARKESDAPAKATIN</sequence>
<evidence type="ECO:0000313" key="1">
    <source>
        <dbReference type="EMBL" id="EDX72203.1"/>
    </source>
</evidence>
<dbReference type="Proteomes" id="UP000003835">
    <property type="component" value="Unassembled WGS sequence"/>
</dbReference>
<name>B4W0U3_9CYAN</name>
<gene>
    <name evidence="1" type="ORF">MC7420_8295</name>
</gene>
<accession>B4W0U3</accession>
<reference evidence="1 2" key="1">
    <citation type="submission" date="2008-07" db="EMBL/GenBank/DDBJ databases">
        <authorList>
            <person name="Tandeau de Marsac N."/>
            <person name="Ferriera S."/>
            <person name="Johnson J."/>
            <person name="Kravitz S."/>
            <person name="Beeson K."/>
            <person name="Sutton G."/>
            <person name="Rogers Y.-H."/>
            <person name="Friedman R."/>
            <person name="Frazier M."/>
            <person name="Venter J.C."/>
        </authorList>
    </citation>
    <scope>NUCLEOTIDE SEQUENCE [LARGE SCALE GENOMIC DNA]</scope>
    <source>
        <strain evidence="1 2">PCC 7420</strain>
    </source>
</reference>
<proteinExistence type="predicted"/>